<proteinExistence type="predicted"/>
<feature type="signal peptide" evidence="2">
    <location>
        <begin position="1"/>
        <end position="19"/>
    </location>
</feature>
<feature type="region of interest" description="Disordered" evidence="1">
    <location>
        <begin position="164"/>
        <end position="193"/>
    </location>
</feature>
<feature type="compositionally biased region" description="Polar residues" evidence="1">
    <location>
        <begin position="563"/>
        <end position="577"/>
    </location>
</feature>
<dbReference type="InterPro" id="IPR017802">
    <property type="entry name" value="VWFA-rel_acidobac-type"/>
</dbReference>
<feature type="compositionally biased region" description="Polar residues" evidence="1">
    <location>
        <begin position="176"/>
        <end position="187"/>
    </location>
</feature>
<feature type="region of interest" description="Disordered" evidence="1">
    <location>
        <begin position="549"/>
        <end position="577"/>
    </location>
</feature>
<protein>
    <submittedName>
        <fullName evidence="3">VWA domain-containing protein</fullName>
    </submittedName>
</protein>
<feature type="compositionally biased region" description="Low complexity" evidence="1">
    <location>
        <begin position="461"/>
        <end position="492"/>
    </location>
</feature>
<dbReference type="NCBIfam" id="TIGR03436">
    <property type="entry name" value="acidobact_VWFA"/>
    <property type="match status" value="1"/>
</dbReference>
<evidence type="ECO:0000256" key="1">
    <source>
        <dbReference type="SAM" id="MobiDB-lite"/>
    </source>
</evidence>
<feature type="region of interest" description="Disordered" evidence="1">
    <location>
        <begin position="403"/>
        <end position="493"/>
    </location>
</feature>
<dbReference type="RefSeq" id="WP_348264757.1">
    <property type="nucleotide sequence ID" value="NZ_CP121196.1"/>
</dbReference>
<keyword evidence="2" id="KW-0732">Signal</keyword>
<feature type="compositionally biased region" description="Basic and acidic residues" evidence="1">
    <location>
        <begin position="164"/>
        <end position="175"/>
    </location>
</feature>
<feature type="compositionally biased region" description="Polar residues" evidence="1">
    <location>
        <begin position="450"/>
        <end position="460"/>
    </location>
</feature>
<evidence type="ECO:0000256" key="2">
    <source>
        <dbReference type="SAM" id="SignalP"/>
    </source>
</evidence>
<dbReference type="InterPro" id="IPR036465">
    <property type="entry name" value="vWFA_dom_sf"/>
</dbReference>
<dbReference type="AlphaFoldDB" id="A0AAU7DQF4"/>
<dbReference type="EMBL" id="CP121196">
    <property type="protein sequence ID" value="XBH19539.1"/>
    <property type="molecule type" value="Genomic_DNA"/>
</dbReference>
<feature type="chain" id="PRO_5043952512" evidence="2">
    <location>
        <begin position="20"/>
        <end position="894"/>
    </location>
</feature>
<organism evidence="3">
    <name type="scientific">Telmatobacter sp. DSM 110680</name>
    <dbReference type="NCBI Taxonomy" id="3036704"/>
    <lineage>
        <taxon>Bacteria</taxon>
        <taxon>Pseudomonadati</taxon>
        <taxon>Acidobacteriota</taxon>
        <taxon>Terriglobia</taxon>
        <taxon>Terriglobales</taxon>
        <taxon>Acidobacteriaceae</taxon>
        <taxon>Telmatobacter</taxon>
    </lineage>
</organism>
<dbReference type="Gene3D" id="3.40.50.410">
    <property type="entry name" value="von Willebrand factor, type A domain"/>
    <property type="match status" value="1"/>
</dbReference>
<gene>
    <name evidence="3" type="ORF">P8935_09505</name>
</gene>
<name>A0AAU7DQF4_9BACT</name>
<sequence length="894" mass="96781">MRWILISMFLAMMTLPSWAAKRMTVAQLDQMLVTARAAHKSDIEIARRIGDVDLSERLTDIALGRLNKQFAASSQPAIALLLLADRSAFLDPPASELPTTPPPDAVAQQHLLEAAKRFAVETLPHLPNLLATRTTFSFDDSPQEVTKGGYLQRIGLHLIGSSKEEVSVRNEKENPSTRTETTGTGAASSPARGGLITWGEFGSTLLIILSDSGEGEMRWSNWEQTASGVLAVFHYQVPKAASHYEIDTPVEEIEPNAGSNRWARAGGTTAMVRTAMVRSKPAYQGSLWIDPASGTILRVTLVADLKGNSTIERGAILVDYGPVPIADRTVICPMRSLALSSAPATVNATLKGTATEWLNENLFSDYHMFASTSRILDEQSTASTLPLTPSPASELNDQTWPVAGQASNSETSGFTPVPEHAAAPSTNLPSNAPATTPAGKAERPAANASGKASDSLSDQRPTAVPAAAALSTATSTTSQPQPSSTTLVSPPSKVETQYSAPSIEINVNRILVPVVVRDKEGRTVSDLKEEDFQVFDEGKPRSISAFTVEERAPAKSESRIAEPNQQAPTQGNAASQSSVLPERVTVFLFDDMHLTYDDMNYVQKAASNALDGTIQGSDIAAVVSISGKINSGLTRDRVKLQDAIMSLRPQGIYRTDKGDCPKIDYYQADLIENKRDPAALKDVIDQIMIVCNPKTPEGLAERLADSAAMRTLNLGKQDILSTYATIREIVRRMATLPGQRTLVLVSDGLLPVEQEARFAESQVIDFAEQSNVIVNAIDARGLYTASMTAGDDTRQRNPTQISDYRRASMKLAEDSMGELTDGTGGTFFNSNNDLNAGFKAITKAPEVVYMLELPLNSVRANGRYHRLEVKLDRKGMKVQARRGYFVPKPEKRKE</sequence>
<feature type="compositionally biased region" description="Polar residues" evidence="1">
    <location>
        <begin position="403"/>
        <end position="414"/>
    </location>
</feature>
<reference evidence="3" key="1">
    <citation type="submission" date="2023-03" db="EMBL/GenBank/DDBJ databases">
        <title>Edaphobacter sp.</title>
        <authorList>
            <person name="Huber K.J."/>
            <person name="Papendorf J."/>
            <person name="Pilke C."/>
            <person name="Bunk B."/>
            <person name="Sproeer C."/>
            <person name="Pester M."/>
        </authorList>
    </citation>
    <scope>NUCLEOTIDE SEQUENCE</scope>
    <source>
        <strain evidence="3">DSM 110680</strain>
    </source>
</reference>
<evidence type="ECO:0000313" key="3">
    <source>
        <dbReference type="EMBL" id="XBH19539.1"/>
    </source>
</evidence>
<feature type="compositionally biased region" description="Polar residues" evidence="1">
    <location>
        <begin position="424"/>
        <end position="434"/>
    </location>
</feature>
<feature type="compositionally biased region" description="Basic and acidic residues" evidence="1">
    <location>
        <begin position="549"/>
        <end position="560"/>
    </location>
</feature>
<accession>A0AAU7DQF4</accession>